<evidence type="ECO:0000313" key="3">
    <source>
        <dbReference type="Proteomes" id="UP000195105"/>
    </source>
</evidence>
<comment type="caution">
    <text evidence="2">The sequence shown here is derived from an EMBL/GenBank/DDBJ whole genome shotgun (WGS) entry which is preliminary data.</text>
</comment>
<gene>
    <name evidence="2" type="ORF">CA983_25320</name>
</gene>
<dbReference type="EMBL" id="NGFN01000175">
    <property type="protein sequence ID" value="OUD00488.1"/>
    <property type="molecule type" value="Genomic_DNA"/>
</dbReference>
<proteinExistence type="predicted"/>
<dbReference type="AlphaFoldDB" id="A0A243RZ45"/>
<protein>
    <submittedName>
        <fullName evidence="2">Signal peptide protein</fullName>
    </submittedName>
</protein>
<organism evidence="2 3">
    <name type="scientific">Streptomyces swartbergensis</name>
    <dbReference type="NCBI Taxonomy" id="487165"/>
    <lineage>
        <taxon>Bacteria</taxon>
        <taxon>Bacillati</taxon>
        <taxon>Actinomycetota</taxon>
        <taxon>Actinomycetes</taxon>
        <taxon>Kitasatosporales</taxon>
        <taxon>Streptomycetaceae</taxon>
        <taxon>Streptomyces</taxon>
    </lineage>
</organism>
<keyword evidence="3" id="KW-1185">Reference proteome</keyword>
<dbReference type="RefSeq" id="WP_086603185.1">
    <property type="nucleotide sequence ID" value="NZ_NGFN01000175.1"/>
</dbReference>
<feature type="signal peptide" evidence="1">
    <location>
        <begin position="1"/>
        <end position="30"/>
    </location>
</feature>
<feature type="chain" id="PRO_5012037757" evidence="1">
    <location>
        <begin position="31"/>
        <end position="170"/>
    </location>
</feature>
<evidence type="ECO:0000256" key="1">
    <source>
        <dbReference type="SAM" id="SignalP"/>
    </source>
</evidence>
<keyword evidence="1" id="KW-0732">Signal</keyword>
<accession>A0A243RZ45</accession>
<name>A0A243RZ45_9ACTN</name>
<reference evidence="2 3" key="1">
    <citation type="submission" date="2017-05" db="EMBL/GenBank/DDBJ databases">
        <title>Biotechnological potential of actinobacteria isolated from South African environments.</title>
        <authorList>
            <person name="Le Roes-Hill M."/>
            <person name="Prins A."/>
            <person name="Durrell K.A."/>
        </authorList>
    </citation>
    <scope>NUCLEOTIDE SEQUENCE [LARGE SCALE GENOMIC DNA]</scope>
    <source>
        <strain evidence="2 3">HMC13</strain>
    </source>
</reference>
<sequence length="170" mass="17540">MSSKYSRIRVALLAAVVAVTGLATAGPALAATPAVTPAVTVTSSQAQDAAIPTDFVNLPTSPLRADAPQEFTVTYRNTTPAPTTVAPQLLVTSPDIGPFLAPSDIKVERRTGHGCWVAVPLGSQTGTLFTDLVGAERVLGAGETLAERYRVTVLDPEAGGTVEPRVALYG</sequence>
<evidence type="ECO:0000313" key="2">
    <source>
        <dbReference type="EMBL" id="OUD00488.1"/>
    </source>
</evidence>
<dbReference type="Proteomes" id="UP000195105">
    <property type="component" value="Unassembled WGS sequence"/>
</dbReference>